<accession>A0A1X2A8M1</accession>
<keyword evidence="4" id="KW-1185">Reference proteome</keyword>
<dbReference type="Proteomes" id="UP000193801">
    <property type="component" value="Unassembled WGS sequence"/>
</dbReference>
<reference evidence="3 4" key="1">
    <citation type="journal article" date="2015" name="Emerg. Microbes Infect.">
        <title>Characterization of 17 strains belonging to the Mycobacterium simiae complex and description of Mycobacterium paraense sp. nov.</title>
        <authorList>
            <person name="Fusco da Costa A.R."/>
            <person name="Fedrizzi T."/>
            <person name="Lopes M.L."/>
            <person name="Pecorari M."/>
            <person name="Oliveira da Costa W.L."/>
            <person name="Giacobazzi E."/>
            <person name="da Costa Bahia J.R."/>
            <person name="De Sanctis V."/>
            <person name="Batista Lima K.V."/>
            <person name="Bertorelli R."/>
            <person name="Grottola A."/>
            <person name="Fabio A."/>
            <person name="Mariottini A."/>
            <person name="Ferretti P."/>
            <person name="Di Leva F."/>
            <person name="Fregni Serpini G."/>
            <person name="Tagliazucchi S."/>
            <person name="Rumpianesi F."/>
            <person name="Jousson O."/>
            <person name="Segata N."/>
            <person name="Tortoli E."/>
        </authorList>
    </citation>
    <scope>NUCLEOTIDE SEQUENCE [LARGE SCALE GENOMIC DNA]</scope>
    <source>
        <strain evidence="1 4">FI-07156</strain>
        <strain evidence="2 3">IEC33</strain>
    </source>
</reference>
<comment type="caution">
    <text evidence="2">The sequence shown here is derived from an EMBL/GenBank/DDBJ whole genome shotgun (WGS) entry which is preliminary data.</text>
</comment>
<reference evidence="2" key="3">
    <citation type="submission" date="2016-01" db="EMBL/GenBank/DDBJ databases">
        <authorList>
            <person name="Oliw E.H."/>
        </authorList>
    </citation>
    <scope>NUCLEOTIDE SEQUENCE</scope>
    <source>
        <strain evidence="2">IEC33</strain>
    </source>
</reference>
<evidence type="ECO:0000313" key="1">
    <source>
        <dbReference type="EMBL" id="ORW29174.1"/>
    </source>
</evidence>
<dbReference type="EMBL" id="LQPN01000053">
    <property type="protein sequence ID" value="ORW44200.1"/>
    <property type="molecule type" value="Genomic_DNA"/>
</dbReference>
<dbReference type="Proteomes" id="UP000193285">
    <property type="component" value="Unassembled WGS sequence"/>
</dbReference>
<dbReference type="RefSeq" id="WP_085097274.1">
    <property type="nucleotide sequence ID" value="NZ_JACKVQ010000009.1"/>
</dbReference>
<name>A0A1X2A8M1_9MYCO</name>
<evidence type="ECO:0000313" key="3">
    <source>
        <dbReference type="Proteomes" id="UP000193285"/>
    </source>
</evidence>
<organism evidence="2 3">
    <name type="scientific">Mycobacterium paraense</name>
    <dbReference type="NCBI Taxonomy" id="767916"/>
    <lineage>
        <taxon>Bacteria</taxon>
        <taxon>Bacillati</taxon>
        <taxon>Actinomycetota</taxon>
        <taxon>Actinomycetes</taxon>
        <taxon>Mycobacteriales</taxon>
        <taxon>Mycobacteriaceae</taxon>
        <taxon>Mycobacterium</taxon>
        <taxon>Mycobacterium simiae complex</taxon>
    </lineage>
</organism>
<protein>
    <submittedName>
        <fullName evidence="2">Uncharacterized protein</fullName>
    </submittedName>
</protein>
<dbReference type="EMBL" id="LQPK01000022">
    <property type="protein sequence ID" value="ORW29174.1"/>
    <property type="molecule type" value="Genomic_DNA"/>
</dbReference>
<gene>
    <name evidence="2" type="ORF">AWB90_16905</name>
    <name evidence="1" type="ORF">AWB91_24410</name>
</gene>
<evidence type="ECO:0000313" key="2">
    <source>
        <dbReference type="EMBL" id="ORW44200.1"/>
    </source>
</evidence>
<dbReference type="OrthoDB" id="4727902at2"/>
<reference evidence="1" key="2">
    <citation type="submission" date="2016-01" db="EMBL/GenBank/DDBJ databases">
        <authorList>
            <person name="Ana R.F.D.C."/>
            <person name="Tarcisio F."/>
            <person name="Maria L.L."/>
            <person name="Monica P."/>
            <person name="Wana L.O.D.C."/>
            <person name="Elisabetta G."/>
            <person name="Jeann R.D.C.B."/>
            <person name="Veronica D.S."/>
            <person name="Karla V.B.L."/>
            <person name="Roberto B."/>
            <person name="Antonella G."/>
            <person name="Anna F."/>
            <person name="Alessandro M."/>
            <person name="Pamela F."/>
            <person name="Francesca D.L."/>
            <person name="Giulia F.S."/>
            <person name="Sara T."/>
            <person name="Fabio R."/>
            <person name="Olivier J."/>
            <person name="Nicola S."/>
            <person name="Enrico T."/>
        </authorList>
    </citation>
    <scope>NUCLEOTIDE SEQUENCE</scope>
    <source>
        <strain evidence="1">FI-07156</strain>
    </source>
</reference>
<sequence>MYATDTLKWVVAGAVLAGGVAAVGAGPAAATARADDDHCSSRTGCYHGPGMRWCPGDYVWPGLRATGWDLNVCHVYHEQCPPGYYGGCPDNIVEGPPPPPPPPIFRTREECERALGFICAFAP</sequence>
<dbReference type="AlphaFoldDB" id="A0A1X2A8M1"/>
<evidence type="ECO:0000313" key="4">
    <source>
        <dbReference type="Proteomes" id="UP000193801"/>
    </source>
</evidence>
<proteinExistence type="predicted"/>